<evidence type="ECO:0000313" key="2">
    <source>
        <dbReference type="EMBL" id="KAE8921803.1"/>
    </source>
</evidence>
<evidence type="ECO:0000256" key="1">
    <source>
        <dbReference type="SAM" id="MobiDB-lite"/>
    </source>
</evidence>
<proteinExistence type="predicted"/>
<comment type="caution">
    <text evidence="2">The sequence shown here is derived from an EMBL/GenBank/DDBJ whole genome shotgun (WGS) entry which is preliminary data.</text>
</comment>
<accession>A0A6A3DN22</accession>
<reference evidence="6 7" key="1">
    <citation type="submission" date="2018-08" db="EMBL/GenBank/DDBJ databases">
        <title>Genomic investigation of the strawberry pathogen Phytophthora fragariae indicates pathogenicity is determined by transcriptional variation in three key races.</title>
        <authorList>
            <person name="Adams T.M."/>
            <person name="Armitage A.D."/>
            <person name="Sobczyk M.K."/>
            <person name="Bates H.J."/>
            <person name="Dunwell J.M."/>
            <person name="Nellist C.F."/>
            <person name="Harrison R.J."/>
        </authorList>
    </citation>
    <scope>NUCLEOTIDE SEQUENCE [LARGE SCALE GENOMIC DNA]</scope>
    <source>
        <strain evidence="5 7">A4</strain>
        <strain evidence="4 8">BC-23</strain>
        <strain evidence="2 6">NOV-9</strain>
        <strain evidence="3 9">ONT-3</strain>
    </source>
</reference>
<feature type="region of interest" description="Disordered" evidence="1">
    <location>
        <begin position="1"/>
        <end position="24"/>
    </location>
</feature>
<name>A0A6A3DN22_9STRA</name>
<evidence type="ECO:0000313" key="6">
    <source>
        <dbReference type="Proteomes" id="UP000429523"/>
    </source>
</evidence>
<evidence type="ECO:0000313" key="4">
    <source>
        <dbReference type="EMBL" id="KAE9221152.1"/>
    </source>
</evidence>
<evidence type="ECO:0000313" key="9">
    <source>
        <dbReference type="Proteomes" id="UP000488956"/>
    </source>
</evidence>
<dbReference type="AlphaFoldDB" id="A0A6A3DN22"/>
<evidence type="ECO:0000313" key="8">
    <source>
        <dbReference type="Proteomes" id="UP000476176"/>
    </source>
</evidence>
<organism evidence="2 6">
    <name type="scientific">Phytophthora fragariae</name>
    <dbReference type="NCBI Taxonomy" id="53985"/>
    <lineage>
        <taxon>Eukaryota</taxon>
        <taxon>Sar</taxon>
        <taxon>Stramenopiles</taxon>
        <taxon>Oomycota</taxon>
        <taxon>Peronosporomycetes</taxon>
        <taxon>Peronosporales</taxon>
        <taxon>Peronosporaceae</taxon>
        <taxon>Phytophthora</taxon>
    </lineage>
</organism>
<dbReference type="EMBL" id="QXFX01001824">
    <property type="protein sequence ID" value="KAE9084251.1"/>
    <property type="molecule type" value="Genomic_DNA"/>
</dbReference>
<sequence>MDAIASFDDSSRVTDSSDDNNDDETSLLVVYSLGSPSTLMSPSVL</sequence>
<dbReference type="EMBL" id="QXGE01000575">
    <property type="protein sequence ID" value="KAE9308605.1"/>
    <property type="molecule type" value="Genomic_DNA"/>
</dbReference>
<dbReference type="Proteomes" id="UP000476176">
    <property type="component" value="Unassembled WGS sequence"/>
</dbReference>
<dbReference type="EMBL" id="QXGF01003338">
    <property type="protein sequence ID" value="KAE8921803.1"/>
    <property type="molecule type" value="Genomic_DNA"/>
</dbReference>
<dbReference type="Proteomes" id="UP000429523">
    <property type="component" value="Unassembled WGS sequence"/>
</dbReference>
<evidence type="ECO:0000313" key="3">
    <source>
        <dbReference type="EMBL" id="KAE9084251.1"/>
    </source>
</evidence>
<protein>
    <submittedName>
        <fullName evidence="2">Uncharacterized protein</fullName>
    </submittedName>
</protein>
<dbReference type="Proteomes" id="UP000488956">
    <property type="component" value="Unassembled WGS sequence"/>
</dbReference>
<evidence type="ECO:0000313" key="5">
    <source>
        <dbReference type="EMBL" id="KAE9308605.1"/>
    </source>
</evidence>
<dbReference type="EMBL" id="QXGC01000783">
    <property type="protein sequence ID" value="KAE9221152.1"/>
    <property type="molecule type" value="Genomic_DNA"/>
</dbReference>
<dbReference type="Proteomes" id="UP000437068">
    <property type="component" value="Unassembled WGS sequence"/>
</dbReference>
<evidence type="ECO:0000313" key="7">
    <source>
        <dbReference type="Proteomes" id="UP000437068"/>
    </source>
</evidence>
<gene>
    <name evidence="5" type="ORF">PF001_g11089</name>
    <name evidence="4" type="ORF">PF004_g13126</name>
    <name evidence="2" type="ORF">PF009_g27924</name>
    <name evidence="3" type="ORF">PF010_g20913</name>
</gene>